<feature type="region of interest" description="Disordered" evidence="1">
    <location>
        <begin position="1"/>
        <end position="25"/>
    </location>
</feature>
<dbReference type="Proteomes" id="UP000438429">
    <property type="component" value="Unassembled WGS sequence"/>
</dbReference>
<protein>
    <submittedName>
        <fullName evidence="2">Uncharacterized protein</fullName>
    </submittedName>
</protein>
<name>A0A6A4TLR5_SCOMX</name>
<evidence type="ECO:0000313" key="3">
    <source>
        <dbReference type="Proteomes" id="UP000438429"/>
    </source>
</evidence>
<reference evidence="2 3" key="1">
    <citation type="submission" date="2019-06" db="EMBL/GenBank/DDBJ databases">
        <title>Draft genomes of female and male turbot (Scophthalmus maximus).</title>
        <authorList>
            <person name="Xu H."/>
            <person name="Xu X.-W."/>
            <person name="Shao C."/>
            <person name="Chen S."/>
        </authorList>
    </citation>
    <scope>NUCLEOTIDE SEQUENCE [LARGE SCALE GENOMIC DNA]</scope>
    <source>
        <strain evidence="2">Ysfricsl-2016a</strain>
        <tissue evidence="2">Blood</tissue>
    </source>
</reference>
<feature type="compositionally biased region" description="Basic residues" evidence="1">
    <location>
        <begin position="162"/>
        <end position="175"/>
    </location>
</feature>
<evidence type="ECO:0000256" key="1">
    <source>
        <dbReference type="SAM" id="MobiDB-lite"/>
    </source>
</evidence>
<proteinExistence type="predicted"/>
<gene>
    <name evidence="2" type="ORF">F2P81_002979</name>
</gene>
<comment type="caution">
    <text evidence="2">The sequence shown here is derived from an EMBL/GenBank/DDBJ whole genome shotgun (WGS) entry which is preliminary data.</text>
</comment>
<dbReference type="AlphaFoldDB" id="A0A6A4TLR5"/>
<dbReference type="EMBL" id="VEVO01000003">
    <property type="protein sequence ID" value="KAF0043821.1"/>
    <property type="molecule type" value="Genomic_DNA"/>
</dbReference>
<feature type="compositionally biased region" description="Basic and acidic residues" evidence="1">
    <location>
        <begin position="263"/>
        <end position="274"/>
    </location>
</feature>
<feature type="region of interest" description="Disordered" evidence="1">
    <location>
        <begin position="145"/>
        <end position="185"/>
    </location>
</feature>
<evidence type="ECO:0000313" key="2">
    <source>
        <dbReference type="EMBL" id="KAF0043821.1"/>
    </source>
</evidence>
<sequence>MGADLGRRRKRLADASPESDLYSSATSLAHQDTLNNAERVVSQRSAASGSDTFLRGSFFGYWTVRRRPTGNQGLTSGAPLFDSVADEYLMSSVQLQRDRPLLPLQQRWETEGLCRRARSMGALTVQLLLEQMLRKHDDSVTLVEAEERKGNASAPPPSAAARRPRVALRSRKRRSTKPERDRGARRALTLSRRFCRVQRSCRPVYRSDSAAAAAAAAAALDESRKVYASCFWSELTPRPPGPFGGRRLRGPAPDVDRGASVTPDERRCDRGEKRRVTHLSAAEVLVDRRHVGA</sequence>
<accession>A0A6A4TLR5</accession>
<feature type="region of interest" description="Disordered" evidence="1">
    <location>
        <begin position="240"/>
        <end position="274"/>
    </location>
</feature>
<organism evidence="2 3">
    <name type="scientific">Scophthalmus maximus</name>
    <name type="common">Turbot</name>
    <name type="synonym">Psetta maxima</name>
    <dbReference type="NCBI Taxonomy" id="52904"/>
    <lineage>
        <taxon>Eukaryota</taxon>
        <taxon>Metazoa</taxon>
        <taxon>Chordata</taxon>
        <taxon>Craniata</taxon>
        <taxon>Vertebrata</taxon>
        <taxon>Euteleostomi</taxon>
        <taxon>Actinopterygii</taxon>
        <taxon>Neopterygii</taxon>
        <taxon>Teleostei</taxon>
        <taxon>Neoteleostei</taxon>
        <taxon>Acanthomorphata</taxon>
        <taxon>Carangaria</taxon>
        <taxon>Pleuronectiformes</taxon>
        <taxon>Pleuronectoidei</taxon>
        <taxon>Scophthalmidae</taxon>
        <taxon>Scophthalmus</taxon>
    </lineage>
</organism>